<evidence type="ECO:0000313" key="11">
    <source>
        <dbReference type="EMBL" id="KRF97668.1"/>
    </source>
</evidence>
<dbReference type="InterPro" id="IPR009003">
    <property type="entry name" value="Peptidase_S1_PA"/>
</dbReference>
<keyword evidence="5 8" id="KW-0720">Serine protease</keyword>
<dbReference type="KEGG" id="dwi:26529761"/>
<protein>
    <recommendedName>
        <fullName evidence="10">Peptidase S1 domain-containing protein</fullName>
    </recommendedName>
</protein>
<keyword evidence="7" id="KW-1015">Disulfide bond</keyword>
<dbReference type="PRINTS" id="PR00722">
    <property type="entry name" value="CHYMOTRYPSIN"/>
</dbReference>
<comment type="similarity">
    <text evidence="1">Belongs to the peptidase S1 family.</text>
</comment>
<proteinExistence type="inferred from homology"/>
<dbReference type="InterPro" id="IPR050430">
    <property type="entry name" value="Peptidase_S1"/>
</dbReference>
<evidence type="ECO:0000256" key="2">
    <source>
        <dbReference type="ARBA" id="ARBA00022670"/>
    </source>
</evidence>
<evidence type="ECO:0000256" key="5">
    <source>
        <dbReference type="ARBA" id="ARBA00022825"/>
    </source>
</evidence>
<dbReference type="Gene3D" id="2.40.10.10">
    <property type="entry name" value="Trypsin-like serine proteases"/>
    <property type="match status" value="1"/>
</dbReference>
<feature type="chain" id="PRO_5006387204" description="Peptidase S1 domain-containing protein" evidence="9">
    <location>
        <begin position="21"/>
        <end position="273"/>
    </location>
</feature>
<evidence type="ECO:0000256" key="4">
    <source>
        <dbReference type="ARBA" id="ARBA00022801"/>
    </source>
</evidence>
<dbReference type="FunFam" id="2.40.10.10:FF:000068">
    <property type="entry name" value="transmembrane protease serine 2"/>
    <property type="match status" value="1"/>
</dbReference>
<evidence type="ECO:0000256" key="8">
    <source>
        <dbReference type="RuleBase" id="RU363034"/>
    </source>
</evidence>
<evidence type="ECO:0000256" key="7">
    <source>
        <dbReference type="ARBA" id="ARBA00023157"/>
    </source>
</evidence>
<keyword evidence="4 8" id="KW-0378">Hydrolase</keyword>
<evidence type="ECO:0000256" key="1">
    <source>
        <dbReference type="ARBA" id="ARBA00007664"/>
    </source>
</evidence>
<evidence type="ECO:0000313" key="12">
    <source>
        <dbReference type="Proteomes" id="UP000007798"/>
    </source>
</evidence>
<dbReference type="InterPro" id="IPR043504">
    <property type="entry name" value="Peptidase_S1_PA_chymotrypsin"/>
</dbReference>
<dbReference type="CDD" id="cd00190">
    <property type="entry name" value="Tryp_SPc"/>
    <property type="match status" value="1"/>
</dbReference>
<dbReference type="GO" id="GO:0004252">
    <property type="term" value="F:serine-type endopeptidase activity"/>
    <property type="evidence" value="ECO:0007669"/>
    <property type="project" value="InterPro"/>
</dbReference>
<dbReference type="PROSITE" id="PS00134">
    <property type="entry name" value="TRYPSIN_HIS"/>
    <property type="match status" value="1"/>
</dbReference>
<dbReference type="SMART" id="SM00020">
    <property type="entry name" value="Tryp_SPc"/>
    <property type="match status" value="1"/>
</dbReference>
<organism evidence="11 12">
    <name type="scientific">Drosophila willistoni</name>
    <name type="common">Fruit fly</name>
    <dbReference type="NCBI Taxonomy" id="7260"/>
    <lineage>
        <taxon>Eukaryota</taxon>
        <taxon>Metazoa</taxon>
        <taxon>Ecdysozoa</taxon>
        <taxon>Arthropoda</taxon>
        <taxon>Hexapoda</taxon>
        <taxon>Insecta</taxon>
        <taxon>Pterygota</taxon>
        <taxon>Neoptera</taxon>
        <taxon>Endopterygota</taxon>
        <taxon>Diptera</taxon>
        <taxon>Brachycera</taxon>
        <taxon>Muscomorpha</taxon>
        <taxon>Ephydroidea</taxon>
        <taxon>Drosophilidae</taxon>
        <taxon>Drosophila</taxon>
        <taxon>Sophophora</taxon>
    </lineage>
</organism>
<reference evidence="11 12" key="1">
    <citation type="journal article" date="2007" name="Nature">
        <title>Evolution of genes and genomes on the Drosophila phylogeny.</title>
        <authorList>
            <consortium name="Drosophila 12 Genomes Consortium"/>
            <person name="Clark A.G."/>
            <person name="Eisen M.B."/>
            <person name="Smith D.R."/>
            <person name="Bergman C.M."/>
            <person name="Oliver B."/>
            <person name="Markow T.A."/>
            <person name="Kaufman T.C."/>
            <person name="Kellis M."/>
            <person name="Gelbart W."/>
            <person name="Iyer V.N."/>
            <person name="Pollard D.A."/>
            <person name="Sackton T.B."/>
            <person name="Larracuente A.M."/>
            <person name="Singh N.D."/>
            <person name="Abad J.P."/>
            <person name="Abt D.N."/>
            <person name="Adryan B."/>
            <person name="Aguade M."/>
            <person name="Akashi H."/>
            <person name="Anderson W.W."/>
            <person name="Aquadro C.F."/>
            <person name="Ardell D.H."/>
            <person name="Arguello R."/>
            <person name="Artieri C.G."/>
            <person name="Barbash D.A."/>
            <person name="Barker D."/>
            <person name="Barsanti P."/>
            <person name="Batterham P."/>
            <person name="Batzoglou S."/>
            <person name="Begun D."/>
            <person name="Bhutkar A."/>
            <person name="Blanco E."/>
            <person name="Bosak S.A."/>
            <person name="Bradley R.K."/>
            <person name="Brand A.D."/>
            <person name="Brent M.R."/>
            <person name="Brooks A.N."/>
            <person name="Brown R.H."/>
            <person name="Butlin R.K."/>
            <person name="Caggese C."/>
            <person name="Calvi B.R."/>
            <person name="Bernardo de Carvalho A."/>
            <person name="Caspi A."/>
            <person name="Castrezana S."/>
            <person name="Celniker S.E."/>
            <person name="Chang J.L."/>
            <person name="Chapple C."/>
            <person name="Chatterji S."/>
            <person name="Chinwalla A."/>
            <person name="Civetta A."/>
            <person name="Clifton S.W."/>
            <person name="Comeron J.M."/>
            <person name="Costello J.C."/>
            <person name="Coyne J.A."/>
            <person name="Daub J."/>
            <person name="David R.G."/>
            <person name="Delcher A.L."/>
            <person name="Delehaunty K."/>
            <person name="Do C.B."/>
            <person name="Ebling H."/>
            <person name="Edwards K."/>
            <person name="Eickbush T."/>
            <person name="Evans J.D."/>
            <person name="Filipski A."/>
            <person name="Findeiss S."/>
            <person name="Freyhult E."/>
            <person name="Fulton L."/>
            <person name="Fulton R."/>
            <person name="Garcia A.C."/>
            <person name="Gardiner A."/>
            <person name="Garfield D.A."/>
            <person name="Garvin B.E."/>
            <person name="Gibson G."/>
            <person name="Gilbert D."/>
            <person name="Gnerre S."/>
            <person name="Godfrey J."/>
            <person name="Good R."/>
            <person name="Gotea V."/>
            <person name="Gravely B."/>
            <person name="Greenberg A.J."/>
            <person name="Griffiths-Jones S."/>
            <person name="Gross S."/>
            <person name="Guigo R."/>
            <person name="Gustafson E.A."/>
            <person name="Haerty W."/>
            <person name="Hahn M.W."/>
            <person name="Halligan D.L."/>
            <person name="Halpern A.L."/>
            <person name="Halter G.M."/>
            <person name="Han M.V."/>
            <person name="Heger A."/>
            <person name="Hillier L."/>
            <person name="Hinrichs A.S."/>
            <person name="Holmes I."/>
            <person name="Hoskins R.A."/>
            <person name="Hubisz M.J."/>
            <person name="Hultmark D."/>
            <person name="Huntley M.A."/>
            <person name="Jaffe D.B."/>
            <person name="Jagadeeshan S."/>
            <person name="Jeck W.R."/>
            <person name="Johnson J."/>
            <person name="Jones C.D."/>
            <person name="Jordan W.C."/>
            <person name="Karpen G.H."/>
            <person name="Kataoka E."/>
            <person name="Keightley P.D."/>
            <person name="Kheradpour P."/>
            <person name="Kirkness E.F."/>
            <person name="Koerich L.B."/>
            <person name="Kristiansen K."/>
            <person name="Kudrna D."/>
            <person name="Kulathinal R.J."/>
            <person name="Kumar S."/>
            <person name="Kwok R."/>
            <person name="Lander E."/>
            <person name="Langley C.H."/>
            <person name="Lapoint R."/>
            <person name="Lazzaro B.P."/>
            <person name="Lee S.J."/>
            <person name="Levesque L."/>
            <person name="Li R."/>
            <person name="Lin C.F."/>
            <person name="Lin M.F."/>
            <person name="Lindblad-Toh K."/>
            <person name="Llopart A."/>
            <person name="Long M."/>
            <person name="Low L."/>
            <person name="Lozovsky E."/>
            <person name="Lu J."/>
            <person name="Luo M."/>
            <person name="Machado C.A."/>
            <person name="Makalowski W."/>
            <person name="Marzo M."/>
            <person name="Matsuda M."/>
            <person name="Matzkin L."/>
            <person name="McAllister B."/>
            <person name="McBride C.S."/>
            <person name="McKernan B."/>
            <person name="McKernan K."/>
            <person name="Mendez-Lago M."/>
            <person name="Minx P."/>
            <person name="Mollenhauer M.U."/>
            <person name="Montooth K."/>
            <person name="Mount S.M."/>
            <person name="Mu X."/>
            <person name="Myers E."/>
            <person name="Negre B."/>
            <person name="Newfeld S."/>
            <person name="Nielsen R."/>
            <person name="Noor M.A."/>
            <person name="O'Grady P."/>
            <person name="Pachter L."/>
            <person name="Papaceit M."/>
            <person name="Parisi M.J."/>
            <person name="Parisi M."/>
            <person name="Parts L."/>
            <person name="Pedersen J.S."/>
            <person name="Pesole G."/>
            <person name="Phillippy A.M."/>
            <person name="Ponting C.P."/>
            <person name="Pop M."/>
            <person name="Porcelli D."/>
            <person name="Powell J.R."/>
            <person name="Prohaska S."/>
            <person name="Pruitt K."/>
            <person name="Puig M."/>
            <person name="Quesneville H."/>
            <person name="Ram K.R."/>
            <person name="Rand D."/>
            <person name="Rasmussen M.D."/>
            <person name="Reed L.K."/>
            <person name="Reenan R."/>
            <person name="Reily A."/>
            <person name="Remington K.A."/>
            <person name="Rieger T.T."/>
            <person name="Ritchie M.G."/>
            <person name="Robin C."/>
            <person name="Rogers Y.H."/>
            <person name="Rohde C."/>
            <person name="Rozas J."/>
            <person name="Rubenfield M.J."/>
            <person name="Ruiz A."/>
            <person name="Russo S."/>
            <person name="Salzberg S.L."/>
            <person name="Sanchez-Gracia A."/>
            <person name="Saranga D.J."/>
            <person name="Sato H."/>
            <person name="Schaeffer S.W."/>
            <person name="Schatz M.C."/>
            <person name="Schlenke T."/>
            <person name="Schwartz R."/>
            <person name="Segarra C."/>
            <person name="Singh R.S."/>
            <person name="Sirot L."/>
            <person name="Sirota M."/>
            <person name="Sisneros N.B."/>
            <person name="Smith C.D."/>
            <person name="Smith T.F."/>
            <person name="Spieth J."/>
            <person name="Stage D.E."/>
            <person name="Stark A."/>
            <person name="Stephan W."/>
            <person name="Strausberg R.L."/>
            <person name="Strempel S."/>
            <person name="Sturgill D."/>
            <person name="Sutton G."/>
            <person name="Sutton G.G."/>
            <person name="Tao W."/>
            <person name="Teichmann S."/>
            <person name="Tobari Y.N."/>
            <person name="Tomimura Y."/>
            <person name="Tsolas J.M."/>
            <person name="Valente V.L."/>
            <person name="Venter E."/>
            <person name="Venter J.C."/>
            <person name="Vicario S."/>
            <person name="Vieira F.G."/>
            <person name="Vilella A.J."/>
            <person name="Villasante A."/>
            <person name="Walenz B."/>
            <person name="Wang J."/>
            <person name="Wasserman M."/>
            <person name="Watts T."/>
            <person name="Wilson D."/>
            <person name="Wilson R.K."/>
            <person name="Wing R.A."/>
            <person name="Wolfner M.F."/>
            <person name="Wong A."/>
            <person name="Wong G.K."/>
            <person name="Wu C.I."/>
            <person name="Wu G."/>
            <person name="Yamamoto D."/>
            <person name="Yang H.P."/>
            <person name="Yang S.P."/>
            <person name="Yorke J.A."/>
            <person name="Yoshida K."/>
            <person name="Zdobnov E."/>
            <person name="Zhang P."/>
            <person name="Zhang Y."/>
            <person name="Zimin A.V."/>
            <person name="Baldwin J."/>
            <person name="Abdouelleil A."/>
            <person name="Abdulkadir J."/>
            <person name="Abebe A."/>
            <person name="Abera B."/>
            <person name="Abreu J."/>
            <person name="Acer S.C."/>
            <person name="Aftuck L."/>
            <person name="Alexander A."/>
            <person name="An P."/>
            <person name="Anderson E."/>
            <person name="Anderson S."/>
            <person name="Arachi H."/>
            <person name="Azer M."/>
            <person name="Bachantsang P."/>
            <person name="Barry A."/>
            <person name="Bayul T."/>
            <person name="Berlin A."/>
            <person name="Bessette D."/>
            <person name="Bloom T."/>
            <person name="Blye J."/>
            <person name="Boguslavskiy L."/>
            <person name="Bonnet C."/>
            <person name="Boukhgalter B."/>
            <person name="Bourzgui I."/>
            <person name="Brown A."/>
            <person name="Cahill P."/>
            <person name="Channer S."/>
            <person name="Cheshatsang Y."/>
            <person name="Chuda L."/>
            <person name="Citroen M."/>
            <person name="Collymore A."/>
            <person name="Cooke P."/>
            <person name="Costello M."/>
            <person name="D'Aco K."/>
            <person name="Daza R."/>
            <person name="De Haan G."/>
            <person name="DeGray S."/>
            <person name="DeMaso C."/>
            <person name="Dhargay N."/>
            <person name="Dooley K."/>
            <person name="Dooley E."/>
            <person name="Doricent M."/>
            <person name="Dorje P."/>
            <person name="Dorjee K."/>
            <person name="Dupes A."/>
            <person name="Elong R."/>
            <person name="Falk J."/>
            <person name="Farina A."/>
            <person name="Faro S."/>
            <person name="Ferguson D."/>
            <person name="Fisher S."/>
            <person name="Foley C.D."/>
            <person name="Franke A."/>
            <person name="Friedrich D."/>
            <person name="Gadbois L."/>
            <person name="Gearin G."/>
            <person name="Gearin C.R."/>
            <person name="Giannoukos G."/>
            <person name="Goode T."/>
            <person name="Graham J."/>
            <person name="Grandbois E."/>
            <person name="Grewal S."/>
            <person name="Gyaltsen K."/>
            <person name="Hafez N."/>
            <person name="Hagos B."/>
            <person name="Hall J."/>
            <person name="Henson C."/>
            <person name="Hollinger A."/>
            <person name="Honan T."/>
            <person name="Huard M.D."/>
            <person name="Hughes L."/>
            <person name="Hurhula B."/>
            <person name="Husby M.E."/>
            <person name="Kamat A."/>
            <person name="Kanga B."/>
            <person name="Kashin S."/>
            <person name="Khazanovich D."/>
            <person name="Kisner P."/>
            <person name="Lance K."/>
            <person name="Lara M."/>
            <person name="Lee W."/>
            <person name="Lennon N."/>
            <person name="Letendre F."/>
            <person name="LeVine R."/>
            <person name="Lipovsky A."/>
            <person name="Liu X."/>
            <person name="Liu J."/>
            <person name="Liu S."/>
            <person name="Lokyitsang T."/>
            <person name="Lokyitsang Y."/>
            <person name="Lubonja R."/>
            <person name="Lui A."/>
            <person name="MacDonald P."/>
            <person name="Magnisalis V."/>
            <person name="Maru K."/>
            <person name="Matthews C."/>
            <person name="McCusker W."/>
            <person name="McDonough S."/>
            <person name="Mehta T."/>
            <person name="Meldrim J."/>
            <person name="Meneus L."/>
            <person name="Mihai O."/>
            <person name="Mihalev A."/>
            <person name="Mihova T."/>
            <person name="Mittelman R."/>
            <person name="Mlenga V."/>
            <person name="Montmayeur A."/>
            <person name="Mulrain L."/>
            <person name="Navidi A."/>
            <person name="Naylor J."/>
            <person name="Negash T."/>
            <person name="Nguyen T."/>
            <person name="Nguyen N."/>
            <person name="Nicol R."/>
            <person name="Norbu C."/>
            <person name="Norbu N."/>
            <person name="Novod N."/>
            <person name="O'Neill B."/>
            <person name="Osman S."/>
            <person name="Markiewicz E."/>
            <person name="Oyono O.L."/>
            <person name="Patti C."/>
            <person name="Phunkhang P."/>
            <person name="Pierre F."/>
            <person name="Priest M."/>
            <person name="Raghuraman S."/>
            <person name="Rege F."/>
            <person name="Reyes R."/>
            <person name="Rise C."/>
            <person name="Rogov P."/>
            <person name="Ross K."/>
            <person name="Ryan E."/>
            <person name="Settipalli S."/>
            <person name="Shea T."/>
            <person name="Sherpa N."/>
            <person name="Shi L."/>
            <person name="Shih D."/>
            <person name="Sparrow T."/>
            <person name="Spaulding J."/>
            <person name="Stalker J."/>
            <person name="Stange-Thomann N."/>
            <person name="Stavropoulos S."/>
            <person name="Stone C."/>
            <person name="Strader C."/>
            <person name="Tesfaye S."/>
            <person name="Thomson T."/>
            <person name="Thoulutsang Y."/>
            <person name="Thoulutsang D."/>
            <person name="Topham K."/>
            <person name="Topping I."/>
            <person name="Tsamla T."/>
            <person name="Vassiliev H."/>
            <person name="Vo A."/>
            <person name="Wangchuk T."/>
            <person name="Wangdi T."/>
            <person name="Weiand M."/>
            <person name="Wilkinson J."/>
            <person name="Wilson A."/>
            <person name="Yadav S."/>
            <person name="Young G."/>
            <person name="Yu Q."/>
            <person name="Zembek L."/>
            <person name="Zhong D."/>
            <person name="Zimmer A."/>
            <person name="Zwirko Z."/>
            <person name="Jaffe D.B."/>
            <person name="Alvarez P."/>
            <person name="Brockman W."/>
            <person name="Butler J."/>
            <person name="Chin C."/>
            <person name="Gnerre S."/>
            <person name="Grabherr M."/>
            <person name="Kleber M."/>
            <person name="Mauceli E."/>
            <person name="MacCallum I."/>
        </authorList>
    </citation>
    <scope>NUCLEOTIDE SEQUENCE [LARGE SCALE GENOMIC DNA]</scope>
    <source>
        <strain evidence="12">Tucson 14030-0811.24</strain>
    </source>
</reference>
<feature type="domain" description="Peptidase S1" evidence="10">
    <location>
        <begin position="28"/>
        <end position="270"/>
    </location>
</feature>
<dbReference type="Pfam" id="PF00089">
    <property type="entry name" value="Trypsin"/>
    <property type="match status" value="1"/>
</dbReference>
<keyword evidence="3 9" id="KW-0732">Signal</keyword>
<evidence type="ECO:0000256" key="9">
    <source>
        <dbReference type="SAM" id="SignalP"/>
    </source>
</evidence>
<evidence type="ECO:0000256" key="6">
    <source>
        <dbReference type="ARBA" id="ARBA00023145"/>
    </source>
</evidence>
<dbReference type="InterPro" id="IPR018114">
    <property type="entry name" value="TRYPSIN_HIS"/>
</dbReference>
<dbReference type="InterPro" id="IPR001254">
    <property type="entry name" value="Trypsin_dom"/>
</dbReference>
<dbReference type="Proteomes" id="UP000007798">
    <property type="component" value="Unassembled WGS sequence"/>
</dbReference>
<keyword evidence="2 8" id="KW-0645">Protease</keyword>
<dbReference type="PROSITE" id="PS50240">
    <property type="entry name" value="TRYPSIN_DOM"/>
    <property type="match status" value="1"/>
</dbReference>
<dbReference type="SUPFAM" id="SSF50494">
    <property type="entry name" value="Trypsin-like serine proteases"/>
    <property type="match status" value="1"/>
</dbReference>
<dbReference type="GO" id="GO:0006508">
    <property type="term" value="P:proteolysis"/>
    <property type="evidence" value="ECO:0007669"/>
    <property type="project" value="UniProtKB-KW"/>
</dbReference>
<accession>A0A0Q9WWB5</accession>
<sequence length="273" mass="30509">MASILFCFLASFLVLPALEAHSKSLERITNGQEAKEGQFPYIVELHIEAKIPIENGVIRIVTLCGGSIIANDWILTAAHCTENVNEKTRVIIYYGSIQHGQGQVKVEVGRRSIVEHPKYRRLPTKELLNDIALIHTKWVDFNDRIQKIALPKANQRGESFAGQWSQAAGWGNVKDGSNITPDRLQWVNLKIMENSVCRSYYRNIDEIHLCVETPGRKATCGGDSGGPLVLDNENILVGVTSFGVITCEQGYPQVFARVTEYLDWIRKVSNVTS</sequence>
<dbReference type="InterPro" id="IPR001314">
    <property type="entry name" value="Peptidase_S1A"/>
</dbReference>
<dbReference type="InParanoid" id="A0A0Q9WWB5"/>
<dbReference type="EMBL" id="CH963847">
    <property type="protein sequence ID" value="KRF97668.1"/>
    <property type="molecule type" value="Genomic_DNA"/>
</dbReference>
<dbReference type="STRING" id="7260.A0A0Q9WWB5"/>
<dbReference type="FunFam" id="2.40.10.10:FF:000025">
    <property type="entry name" value="serine proteases 1/2"/>
    <property type="match status" value="1"/>
</dbReference>
<feature type="signal peptide" evidence="9">
    <location>
        <begin position="1"/>
        <end position="20"/>
    </location>
</feature>
<dbReference type="OrthoDB" id="7859213at2759"/>
<gene>
    <name evidence="11" type="primary">Dwil\GK27759</name>
    <name evidence="11" type="ORF">Dwil_GK27759</name>
</gene>
<dbReference type="AlphaFoldDB" id="A0A0Q9WWB5"/>
<evidence type="ECO:0000259" key="10">
    <source>
        <dbReference type="PROSITE" id="PS50240"/>
    </source>
</evidence>
<keyword evidence="12" id="KW-1185">Reference proteome</keyword>
<dbReference type="PANTHER" id="PTHR24276">
    <property type="entry name" value="POLYSERASE-RELATED"/>
    <property type="match status" value="1"/>
</dbReference>
<dbReference type="PROSITE" id="PS00135">
    <property type="entry name" value="TRYPSIN_SER"/>
    <property type="match status" value="1"/>
</dbReference>
<keyword evidence="6" id="KW-0865">Zymogen</keyword>
<evidence type="ECO:0000256" key="3">
    <source>
        <dbReference type="ARBA" id="ARBA00022729"/>
    </source>
</evidence>
<name>A0A0Q9WWB5_DROWI</name>
<dbReference type="InterPro" id="IPR033116">
    <property type="entry name" value="TRYPSIN_SER"/>
</dbReference>
<dbReference type="PANTHER" id="PTHR24276:SF98">
    <property type="entry name" value="FI18310P1-RELATED"/>
    <property type="match status" value="1"/>
</dbReference>